<dbReference type="Pfam" id="PF00753">
    <property type="entry name" value="Lactamase_B"/>
    <property type="match status" value="1"/>
</dbReference>
<evidence type="ECO:0000259" key="5">
    <source>
        <dbReference type="SMART" id="SM00849"/>
    </source>
</evidence>
<evidence type="ECO:0000256" key="1">
    <source>
        <dbReference type="ARBA" id="ARBA00007749"/>
    </source>
</evidence>
<evidence type="ECO:0000256" key="4">
    <source>
        <dbReference type="ARBA" id="ARBA00022833"/>
    </source>
</evidence>
<dbReference type="InterPro" id="IPR001279">
    <property type="entry name" value="Metallo-B-lactamas"/>
</dbReference>
<dbReference type="InterPro" id="IPR036866">
    <property type="entry name" value="RibonucZ/Hydroxyglut_hydro"/>
</dbReference>
<dbReference type="Proteomes" id="UP000194161">
    <property type="component" value="Chromosome"/>
</dbReference>
<dbReference type="STRING" id="463040.CAL15_23415"/>
<dbReference type="OrthoDB" id="5443440at2"/>
<dbReference type="SMART" id="SM00849">
    <property type="entry name" value="Lactamase_B"/>
    <property type="match status" value="1"/>
</dbReference>
<dbReference type="Gene3D" id="3.60.15.10">
    <property type="entry name" value="Ribonuclease Z/Hydroxyacylglutathione hydrolase-like"/>
    <property type="match status" value="1"/>
</dbReference>
<dbReference type="PANTHER" id="PTHR42978">
    <property type="entry name" value="QUORUM-QUENCHING LACTONASE YTNP-RELATED-RELATED"/>
    <property type="match status" value="1"/>
</dbReference>
<dbReference type="PANTHER" id="PTHR42978:SF3">
    <property type="entry name" value="BLR3078 PROTEIN"/>
    <property type="match status" value="1"/>
</dbReference>
<dbReference type="EMBL" id="CP021111">
    <property type="protein sequence ID" value="ARP97062.1"/>
    <property type="molecule type" value="Genomic_DNA"/>
</dbReference>
<evidence type="ECO:0000313" key="7">
    <source>
        <dbReference type="Proteomes" id="UP000194161"/>
    </source>
</evidence>
<keyword evidence="2" id="KW-0479">Metal-binding</keyword>
<reference evidence="6 7" key="1">
    <citation type="submission" date="2017-05" db="EMBL/GenBank/DDBJ databases">
        <title>Complete and WGS of Bordetella genogroups.</title>
        <authorList>
            <person name="Spilker T."/>
            <person name="LiPuma J."/>
        </authorList>
    </citation>
    <scope>NUCLEOTIDE SEQUENCE [LARGE SCALE GENOMIC DNA]</scope>
    <source>
        <strain evidence="6 7">AU7206</strain>
    </source>
</reference>
<sequence length="297" mass="33696">MRLHHLNCISTCPAGGRMMDGRSPFWAWRGRLCCHCVLAELPQGGLALIDTGLGLRDVHDPRSRLSAFFLALVKPEWREAMTAVRQVEALGFRADDVRHIVLTHLDFDHAGGLDDFPRATIHLLRAERDVALARRSWMDRQRFRPQQWSSRQRWRMYPDTQGEDWYGFKRARPLEGLPPDIALVPLPGHTMGHAGVALRGGPTDWLLQAGDAYFHSREMDLDSPGCPPGLRFYQWMLEHDRGARLGNQQRLRELLRRHGGEVAVCSGHDVEEFEQLALHAADTPATRAEDGVRDVPV</sequence>
<dbReference type="AlphaFoldDB" id="A0A1W6ZIC8"/>
<evidence type="ECO:0000256" key="2">
    <source>
        <dbReference type="ARBA" id="ARBA00022723"/>
    </source>
</evidence>
<comment type="similarity">
    <text evidence="1">Belongs to the metallo-beta-lactamase superfamily.</text>
</comment>
<dbReference type="RefSeq" id="WP_086080710.1">
    <property type="nucleotide sequence ID" value="NZ_CP021111.1"/>
</dbReference>
<dbReference type="GO" id="GO:0016787">
    <property type="term" value="F:hydrolase activity"/>
    <property type="evidence" value="ECO:0007669"/>
    <property type="project" value="UniProtKB-KW"/>
</dbReference>
<proteinExistence type="inferred from homology"/>
<dbReference type="SUPFAM" id="SSF56281">
    <property type="entry name" value="Metallo-hydrolase/oxidoreductase"/>
    <property type="match status" value="1"/>
</dbReference>
<keyword evidence="7" id="KW-1185">Reference proteome</keyword>
<protein>
    <submittedName>
        <fullName evidence="6">MBL fold metallo-hydrolase</fullName>
    </submittedName>
</protein>
<dbReference type="GO" id="GO:0046872">
    <property type="term" value="F:metal ion binding"/>
    <property type="evidence" value="ECO:0007669"/>
    <property type="project" value="UniProtKB-KW"/>
</dbReference>
<evidence type="ECO:0000256" key="3">
    <source>
        <dbReference type="ARBA" id="ARBA00022801"/>
    </source>
</evidence>
<dbReference type="InterPro" id="IPR051013">
    <property type="entry name" value="MBL_superfamily_lactonases"/>
</dbReference>
<accession>A0A1W6ZIC8</accession>
<keyword evidence="4" id="KW-0862">Zinc</keyword>
<dbReference type="KEGG" id="bgm:CAL15_23415"/>
<feature type="domain" description="Metallo-beta-lactamase" evidence="5">
    <location>
        <begin position="33"/>
        <end position="268"/>
    </location>
</feature>
<dbReference type="CDD" id="cd07742">
    <property type="entry name" value="metallo-hydrolase-like_MBL-fold"/>
    <property type="match status" value="1"/>
</dbReference>
<organism evidence="6 7">
    <name type="scientific">Bordetella genomosp. 13</name>
    <dbReference type="NCBI Taxonomy" id="463040"/>
    <lineage>
        <taxon>Bacteria</taxon>
        <taxon>Pseudomonadati</taxon>
        <taxon>Pseudomonadota</taxon>
        <taxon>Betaproteobacteria</taxon>
        <taxon>Burkholderiales</taxon>
        <taxon>Alcaligenaceae</taxon>
        <taxon>Bordetella</taxon>
    </lineage>
</organism>
<gene>
    <name evidence="6" type="ORF">CAL15_23415</name>
</gene>
<evidence type="ECO:0000313" key="6">
    <source>
        <dbReference type="EMBL" id="ARP97062.1"/>
    </source>
</evidence>
<keyword evidence="3 6" id="KW-0378">Hydrolase</keyword>
<name>A0A1W6ZIC8_9BORD</name>